<sequence length="439" mass="46011">MENNHPPPPPSASTPSQSYNPSGDLVSSHNSSNNINLRNDLQGLRADPHTDLRHDPASKSYLNIGVIPPAHNLSAFPDQLRHPDHYRSVYSNLHHSLQTGLHQSLHGGLHPSLASGLSSIGTSAPPTSTTCTINGDNPAPLSNSIGSLSLGSLSIPSSSPNLHLGGLNSSTNSGLNLNSLNTSSSSSLHLGSLNAAGLGVNTSMHSFAPVSSSLGLPLSSSSGLSSAGSSSAPIPGPSISPSMPNFGLAGLKLEGGGSVSGVSDLTINGNERCSSVGAALDHSSASRGLGVQGLSDLSGIGLGGIGHMGSFGSGLGPHGHATPRPSSVGALNQLGQPRLKRNGELYKTKNYVYNRALYEQKMANESPEQRAKRLEYARQRYYRLKHTMSPEELARRNMRAKERYYRLKHTMCASGFNTPKWTGRTCLSPTKNRLGGNME</sequence>
<dbReference type="AlphaFoldDB" id="A0A8B7P5V6"/>
<protein>
    <submittedName>
        <fullName evidence="3">Uncharacterized protein LOC108677576</fullName>
    </submittedName>
</protein>
<dbReference type="OrthoDB" id="6398173at2759"/>
<feature type="compositionally biased region" description="Polar residues" evidence="1">
    <location>
        <begin position="19"/>
        <end position="36"/>
    </location>
</feature>
<organism evidence="2 3">
    <name type="scientific">Hyalella azteca</name>
    <name type="common">Amphipod</name>
    <dbReference type="NCBI Taxonomy" id="294128"/>
    <lineage>
        <taxon>Eukaryota</taxon>
        <taxon>Metazoa</taxon>
        <taxon>Ecdysozoa</taxon>
        <taxon>Arthropoda</taxon>
        <taxon>Crustacea</taxon>
        <taxon>Multicrustacea</taxon>
        <taxon>Malacostraca</taxon>
        <taxon>Eumalacostraca</taxon>
        <taxon>Peracarida</taxon>
        <taxon>Amphipoda</taxon>
        <taxon>Senticaudata</taxon>
        <taxon>Talitrida</taxon>
        <taxon>Talitroidea</taxon>
        <taxon>Hyalellidae</taxon>
        <taxon>Hyalella</taxon>
    </lineage>
</organism>
<feature type="region of interest" description="Disordered" evidence="1">
    <location>
        <begin position="1"/>
        <end position="36"/>
    </location>
</feature>
<reference evidence="3" key="1">
    <citation type="submission" date="2025-08" db="UniProtKB">
        <authorList>
            <consortium name="RefSeq"/>
        </authorList>
    </citation>
    <scope>IDENTIFICATION</scope>
    <source>
        <tissue evidence="3">Whole organism</tissue>
    </source>
</reference>
<accession>A0A8B7P5V6</accession>
<evidence type="ECO:0000256" key="1">
    <source>
        <dbReference type="SAM" id="MobiDB-lite"/>
    </source>
</evidence>
<feature type="region of interest" description="Disordered" evidence="1">
    <location>
        <begin position="117"/>
        <end position="136"/>
    </location>
</feature>
<keyword evidence="2" id="KW-1185">Reference proteome</keyword>
<feature type="compositionally biased region" description="Pro residues" evidence="1">
    <location>
        <begin position="1"/>
        <end position="12"/>
    </location>
</feature>
<name>A0A8B7P5V6_HYAAZ</name>
<evidence type="ECO:0000313" key="2">
    <source>
        <dbReference type="Proteomes" id="UP000694843"/>
    </source>
</evidence>
<dbReference type="Proteomes" id="UP000694843">
    <property type="component" value="Unplaced"/>
</dbReference>
<evidence type="ECO:0000313" key="3">
    <source>
        <dbReference type="RefSeq" id="XP_018021307.1"/>
    </source>
</evidence>
<feature type="compositionally biased region" description="Polar residues" evidence="1">
    <location>
        <begin position="117"/>
        <end position="135"/>
    </location>
</feature>
<gene>
    <name evidence="3" type="primary">LOC108677576</name>
</gene>
<dbReference type="KEGG" id="hazt:108677576"/>
<dbReference type="RefSeq" id="XP_018021307.1">
    <property type="nucleotide sequence ID" value="XM_018165818.2"/>
</dbReference>
<proteinExistence type="predicted"/>
<dbReference type="GeneID" id="108677576"/>